<dbReference type="Proteomes" id="UP000515908">
    <property type="component" value="Chromosome 07"/>
</dbReference>
<feature type="compositionally biased region" description="Basic and acidic residues" evidence="1">
    <location>
        <begin position="14"/>
        <end position="24"/>
    </location>
</feature>
<feature type="compositionally biased region" description="Basic and acidic residues" evidence="1">
    <location>
        <begin position="38"/>
        <end position="47"/>
    </location>
</feature>
<gene>
    <name evidence="2" type="ORF">ADEAN_000406400</name>
</gene>
<reference evidence="2 3" key="1">
    <citation type="submission" date="2020-08" db="EMBL/GenBank/DDBJ databases">
        <authorList>
            <person name="Newling K."/>
            <person name="Davey J."/>
            <person name="Forrester S."/>
        </authorList>
    </citation>
    <scope>NUCLEOTIDE SEQUENCE [LARGE SCALE GENOMIC DNA]</scope>
    <source>
        <strain evidence="3">Crithidia deanei Carvalho (ATCC PRA-265)</strain>
    </source>
</reference>
<evidence type="ECO:0000313" key="3">
    <source>
        <dbReference type="Proteomes" id="UP000515908"/>
    </source>
</evidence>
<dbReference type="AlphaFoldDB" id="A0A7G2CEJ8"/>
<name>A0A7G2CEJ8_9TRYP</name>
<feature type="region of interest" description="Disordered" evidence="1">
    <location>
        <begin position="1"/>
        <end position="47"/>
    </location>
</feature>
<evidence type="ECO:0000313" key="2">
    <source>
        <dbReference type="EMBL" id="CAD2216602.1"/>
    </source>
</evidence>
<accession>A0A7G2CEJ8</accession>
<proteinExistence type="predicted"/>
<organism evidence="2 3">
    <name type="scientific">Angomonas deanei</name>
    <dbReference type="NCBI Taxonomy" id="59799"/>
    <lineage>
        <taxon>Eukaryota</taxon>
        <taxon>Discoba</taxon>
        <taxon>Euglenozoa</taxon>
        <taxon>Kinetoplastea</taxon>
        <taxon>Metakinetoplastina</taxon>
        <taxon>Trypanosomatida</taxon>
        <taxon>Trypanosomatidae</taxon>
        <taxon>Strigomonadinae</taxon>
        <taxon>Angomonas</taxon>
    </lineage>
</organism>
<sequence>MTEGKGRKGRARKTGREETKEKAKPKPRRKQETPQPERVVKEEKEEKDFAQLNKEWQVDEDNRWRCEWDD</sequence>
<keyword evidence="3" id="KW-1185">Reference proteome</keyword>
<dbReference type="VEuPathDB" id="TriTrypDB:ADEAN_000406400"/>
<evidence type="ECO:0000256" key="1">
    <source>
        <dbReference type="SAM" id="MobiDB-lite"/>
    </source>
</evidence>
<protein>
    <submittedName>
        <fullName evidence="2">Uncharacterized protein</fullName>
    </submittedName>
</protein>
<dbReference type="EMBL" id="LR877151">
    <property type="protein sequence ID" value="CAD2216602.1"/>
    <property type="molecule type" value="Genomic_DNA"/>
</dbReference>